<gene>
    <name evidence="2" type="ORF">LCGC14_2515050</name>
</gene>
<sequence>MALTKAELLQGKTARRTVPIEALKGEVEIRPLTDGEFHAIQQKFVEAVSMKLDITPEDLETELGADTPKLASKLNTEIDVAEFAQADYESSLMAAAFGMSIDGVEWSMEEIEQLAPGAAEQIADEVYDLSGARPEQEVVLRHFREDGVGTKSRQVAHDGGSVSRRTEGSHAGAADSAGRGVEDGASDGGGSS</sequence>
<reference evidence="2" key="1">
    <citation type="journal article" date="2015" name="Nature">
        <title>Complex archaea that bridge the gap between prokaryotes and eukaryotes.</title>
        <authorList>
            <person name="Spang A."/>
            <person name="Saw J.H."/>
            <person name="Jorgensen S.L."/>
            <person name="Zaremba-Niedzwiedzka K."/>
            <person name="Martijn J."/>
            <person name="Lind A.E."/>
            <person name="van Eijk R."/>
            <person name="Schleper C."/>
            <person name="Guy L."/>
            <person name="Ettema T.J."/>
        </authorList>
    </citation>
    <scope>NUCLEOTIDE SEQUENCE</scope>
</reference>
<comment type="caution">
    <text evidence="2">The sequence shown here is derived from an EMBL/GenBank/DDBJ whole genome shotgun (WGS) entry which is preliminary data.</text>
</comment>
<protein>
    <submittedName>
        <fullName evidence="2">Uncharacterized protein</fullName>
    </submittedName>
</protein>
<accession>A0A0F9DRC2</accession>
<evidence type="ECO:0000256" key="1">
    <source>
        <dbReference type="SAM" id="MobiDB-lite"/>
    </source>
</evidence>
<dbReference type="AlphaFoldDB" id="A0A0F9DRC2"/>
<name>A0A0F9DRC2_9ZZZZ</name>
<evidence type="ECO:0000313" key="2">
    <source>
        <dbReference type="EMBL" id="KKL14498.1"/>
    </source>
</evidence>
<proteinExistence type="predicted"/>
<dbReference type="EMBL" id="LAZR01040433">
    <property type="protein sequence ID" value="KKL14498.1"/>
    <property type="molecule type" value="Genomic_DNA"/>
</dbReference>
<feature type="region of interest" description="Disordered" evidence="1">
    <location>
        <begin position="149"/>
        <end position="192"/>
    </location>
</feature>
<organism evidence="2">
    <name type="scientific">marine sediment metagenome</name>
    <dbReference type="NCBI Taxonomy" id="412755"/>
    <lineage>
        <taxon>unclassified sequences</taxon>
        <taxon>metagenomes</taxon>
        <taxon>ecological metagenomes</taxon>
    </lineage>
</organism>